<evidence type="ECO:0000256" key="2">
    <source>
        <dbReference type="ARBA" id="ARBA00022692"/>
    </source>
</evidence>
<name>A0A7K4FNA8_9ARCH</name>
<feature type="transmembrane region" description="Helical" evidence="5">
    <location>
        <begin position="173"/>
        <end position="193"/>
    </location>
</feature>
<gene>
    <name evidence="6" type="ORF">HLB00_03290</name>
</gene>
<evidence type="ECO:0000256" key="4">
    <source>
        <dbReference type="ARBA" id="ARBA00023136"/>
    </source>
</evidence>
<feature type="transmembrane region" description="Helical" evidence="5">
    <location>
        <begin position="136"/>
        <end position="161"/>
    </location>
</feature>
<sequence length="595" mass="63703">MYVEINFIFIKKITKFIILTKVLNKLPVSIVMQDVDNKVLGKRTKTGMRRGMSTHEAIMFGVGGAVGSGILFAAAGGTGYAGPAIIISWIIAAIFIILVTLPFAEYAAMFPRSGISARVAYYSYGSYGGFMSGWGLLIWAATIPAIEAVAVSTYASLYFPFLYDSTTGVLTGYGILLAILLLLGFFALNMVGIARFGKFNKVLTWVKIGVVVAFIVILPMFIWHWGNFTSGLVGASSAGGFAGFMPSVGGLFIAIPASGILFSFGGYRQVADMAGEVKNPGKTMPKIIGTVLAVQSLLYIAMAVVIVGTVSWAGFGIQTGDWSFVAALGSPLSSIIHANIIPGMTVAEADLLGGMVVVFFLFAIFSPGGTLGVYLTGASRIIFGYSEEDALPKGFRKTTKHGAPYFALILALVLAIIFLLPLPSWYALVDFVVVAAVANFAVASISLPVLRRLYPNVERPFKIPHPMAWAFVSFEVATFLIYWATFPTTLYALGAVLAGSVVFIYQASRKHFMGLNIRNSVWIPVYIAGMIILSYVGGTPTGGLNIIAYPFDYVVLAIYAAIFFVIGLKSAPKEALISADALLDTTKEVDVEGEY</sequence>
<dbReference type="GO" id="GO:0022857">
    <property type="term" value="F:transmembrane transporter activity"/>
    <property type="evidence" value="ECO:0007669"/>
    <property type="project" value="InterPro"/>
</dbReference>
<evidence type="ECO:0000313" key="6">
    <source>
        <dbReference type="EMBL" id="NOL59858.1"/>
    </source>
</evidence>
<proteinExistence type="predicted"/>
<feature type="transmembrane region" description="Helical" evidence="5">
    <location>
        <begin position="287"/>
        <end position="315"/>
    </location>
</feature>
<dbReference type="AlphaFoldDB" id="A0A7K4FNA8"/>
<dbReference type="GO" id="GO:0016020">
    <property type="term" value="C:membrane"/>
    <property type="evidence" value="ECO:0007669"/>
    <property type="project" value="UniProtKB-SubCell"/>
</dbReference>
<accession>A0A7K4FNA8</accession>
<keyword evidence="3 5" id="KW-1133">Transmembrane helix</keyword>
<feature type="transmembrane region" description="Helical" evidence="5">
    <location>
        <begin position="205"/>
        <end position="224"/>
    </location>
</feature>
<dbReference type="Pfam" id="PF13520">
    <property type="entry name" value="AA_permease_2"/>
    <property type="match status" value="1"/>
</dbReference>
<evidence type="ECO:0000256" key="5">
    <source>
        <dbReference type="SAM" id="Phobius"/>
    </source>
</evidence>
<dbReference type="InterPro" id="IPR002293">
    <property type="entry name" value="AA/rel_permease1"/>
</dbReference>
<feature type="transmembrane region" description="Helical" evidence="5">
    <location>
        <begin position="402"/>
        <end position="420"/>
    </location>
</feature>
<feature type="transmembrane region" description="Helical" evidence="5">
    <location>
        <begin position="550"/>
        <end position="568"/>
    </location>
</feature>
<evidence type="ECO:0000256" key="1">
    <source>
        <dbReference type="ARBA" id="ARBA00004141"/>
    </source>
</evidence>
<dbReference type="EMBL" id="JABGBP010000103">
    <property type="protein sequence ID" value="NOL59858.1"/>
    <property type="molecule type" value="Genomic_DNA"/>
</dbReference>
<dbReference type="Proteomes" id="UP000546917">
    <property type="component" value="Unassembled WGS sequence"/>
</dbReference>
<dbReference type="OrthoDB" id="43026at2157"/>
<feature type="transmembrane region" description="Helical" evidence="5">
    <location>
        <begin position="467"/>
        <end position="484"/>
    </location>
</feature>
<keyword evidence="4 5" id="KW-0472">Membrane</keyword>
<keyword evidence="2 5" id="KW-0812">Transmembrane</keyword>
<comment type="subcellular location">
    <subcellularLocation>
        <location evidence="1">Membrane</location>
        <topology evidence="1">Multi-pass membrane protein</topology>
    </subcellularLocation>
</comment>
<dbReference type="PIRSF" id="PIRSF006060">
    <property type="entry name" value="AA_transporter"/>
    <property type="match status" value="1"/>
</dbReference>
<dbReference type="Gene3D" id="1.20.1740.10">
    <property type="entry name" value="Amino acid/polyamine transporter I"/>
    <property type="match status" value="1"/>
</dbReference>
<reference evidence="6 7" key="1">
    <citation type="submission" date="2020-05" db="EMBL/GenBank/DDBJ databases">
        <authorList>
            <person name="Zhang R."/>
        </authorList>
    </citation>
    <scope>NUCLEOTIDE SEQUENCE [LARGE SCALE GENOMIC DNA]</scope>
    <source>
        <strain evidence="6 7">DSM 28986</strain>
    </source>
</reference>
<evidence type="ECO:0000256" key="3">
    <source>
        <dbReference type="ARBA" id="ARBA00022989"/>
    </source>
</evidence>
<feature type="transmembrane region" description="Helical" evidence="5">
    <location>
        <begin position="244"/>
        <end position="267"/>
    </location>
</feature>
<feature type="transmembrane region" description="Helical" evidence="5">
    <location>
        <begin position="426"/>
        <end position="447"/>
    </location>
</feature>
<feature type="transmembrane region" description="Helical" evidence="5">
    <location>
        <begin position="351"/>
        <end position="375"/>
    </location>
</feature>
<evidence type="ECO:0000313" key="7">
    <source>
        <dbReference type="Proteomes" id="UP000546917"/>
    </source>
</evidence>
<feature type="transmembrane region" description="Helical" evidence="5">
    <location>
        <begin position="57"/>
        <end position="80"/>
    </location>
</feature>
<comment type="caution">
    <text evidence="6">The sequence shown here is derived from an EMBL/GenBank/DDBJ whole genome shotgun (WGS) entry which is preliminary data.</text>
</comment>
<feature type="transmembrane region" description="Helical" evidence="5">
    <location>
        <begin position="490"/>
        <end position="508"/>
    </location>
</feature>
<feature type="transmembrane region" description="Helical" evidence="5">
    <location>
        <begin position="520"/>
        <end position="538"/>
    </location>
</feature>
<dbReference type="PANTHER" id="PTHR47547:SF1">
    <property type="entry name" value="ASPARTATE-PROTON SYMPORTER"/>
    <property type="match status" value="1"/>
</dbReference>
<dbReference type="InterPro" id="IPR052962">
    <property type="entry name" value="AA_Transporter_AGT"/>
</dbReference>
<protein>
    <submittedName>
        <fullName evidence="6">APC family permease</fullName>
    </submittedName>
</protein>
<organism evidence="6 7">
    <name type="scientific">Ferroplasma acidiphilum</name>
    <dbReference type="NCBI Taxonomy" id="74969"/>
    <lineage>
        <taxon>Archaea</taxon>
        <taxon>Methanobacteriati</taxon>
        <taxon>Thermoplasmatota</taxon>
        <taxon>Thermoplasmata</taxon>
        <taxon>Thermoplasmatales</taxon>
        <taxon>Ferroplasmaceae</taxon>
        <taxon>Ferroplasma</taxon>
    </lineage>
</organism>
<dbReference type="PANTHER" id="PTHR47547">
    <property type="match status" value="1"/>
</dbReference>
<feature type="transmembrane region" description="Helical" evidence="5">
    <location>
        <begin position="86"/>
        <end position="108"/>
    </location>
</feature>